<keyword evidence="1" id="KW-1133">Transmembrane helix</keyword>
<keyword evidence="2" id="KW-0614">Plasmid</keyword>
<sequence length="131" mass="15095">MITIIRQTEIGGNALAIKLNKKKVATIYPGQQIQVELPKESAMLQVSEWGFKSKPLEVKDGETIDITNWEKTNKINFLSIPLHFIGFTLISFYVPTFRLRMIASMIYLAVYLLVMLQLNWYQLKKRDLSTG</sequence>
<keyword evidence="3" id="KW-1185">Reference proteome</keyword>
<dbReference type="EMBL" id="CP019729">
    <property type="protein sequence ID" value="AQS54414.1"/>
    <property type="molecule type" value="Genomic_DNA"/>
</dbReference>
<evidence type="ECO:0000256" key="1">
    <source>
        <dbReference type="SAM" id="Phobius"/>
    </source>
</evidence>
<protein>
    <submittedName>
        <fullName evidence="2">Uncharacterized protein</fullName>
    </submittedName>
</protein>
<dbReference type="AlphaFoldDB" id="A0A1S6ISA6"/>
<name>A0A1S6ISA6_9LACT</name>
<evidence type="ECO:0000313" key="2">
    <source>
        <dbReference type="EMBL" id="AQS54414.1"/>
    </source>
</evidence>
<reference evidence="2 3" key="1">
    <citation type="journal article" date="2014" name="Int. J. Syst. Evol. Microbiol.">
        <title>Jeotgalibaca dankookensis gen. nov., sp. nov., a member of the family Carnobacteriaceae, isolated from seujeot (Korean traditional food).</title>
        <authorList>
            <person name="Lee D.G."/>
            <person name="Trujillo M.E."/>
            <person name="Kang H."/>
            <person name="Ahn T.Y."/>
        </authorList>
    </citation>
    <scope>NUCLEOTIDE SEQUENCE [LARGE SCALE GENOMIC DNA]</scope>
    <source>
        <strain evidence="2 3">EX-07</strain>
        <plasmid evidence="3">Plasmid</plasmid>
    </source>
</reference>
<geneLocation type="plasmid" evidence="3"/>
<dbReference type="RefSeq" id="WP_062471943.1">
    <property type="nucleotide sequence ID" value="NZ_BBYN01000034.1"/>
</dbReference>
<proteinExistence type="predicted"/>
<gene>
    <name evidence="2" type="ORF">BW727_200011</name>
</gene>
<keyword evidence="1" id="KW-0472">Membrane</keyword>
<feature type="transmembrane region" description="Helical" evidence="1">
    <location>
        <begin position="75"/>
        <end position="95"/>
    </location>
</feature>
<organism evidence="2 3">
    <name type="scientific">Jeotgalibaca dankookensis</name>
    <dbReference type="NCBI Taxonomy" id="708126"/>
    <lineage>
        <taxon>Bacteria</taxon>
        <taxon>Bacillati</taxon>
        <taxon>Bacillota</taxon>
        <taxon>Bacilli</taxon>
        <taxon>Lactobacillales</taxon>
        <taxon>Carnobacteriaceae</taxon>
        <taxon>Jeotgalibaca</taxon>
    </lineage>
</organism>
<accession>A0A1S6ISA6</accession>
<keyword evidence="1" id="KW-0812">Transmembrane</keyword>
<dbReference type="Proteomes" id="UP000188993">
    <property type="component" value="Plasmid unnamed"/>
</dbReference>
<evidence type="ECO:0000313" key="3">
    <source>
        <dbReference type="Proteomes" id="UP000188993"/>
    </source>
</evidence>
<dbReference type="KEGG" id="jda:BW727_200011"/>
<feature type="transmembrane region" description="Helical" evidence="1">
    <location>
        <begin position="101"/>
        <end position="121"/>
    </location>
</feature>